<dbReference type="PANTHER" id="PTHR30055">
    <property type="entry name" value="HTH-TYPE TRANSCRIPTIONAL REGULATOR RUTR"/>
    <property type="match status" value="1"/>
</dbReference>
<feature type="DNA-binding region" description="H-T-H motif" evidence="2">
    <location>
        <begin position="37"/>
        <end position="56"/>
    </location>
</feature>
<accession>A0ABU9DQB0</accession>
<dbReference type="Proteomes" id="UP001469365">
    <property type="component" value="Unassembled WGS sequence"/>
</dbReference>
<dbReference type="SUPFAM" id="SSF48498">
    <property type="entry name" value="Tetracyclin repressor-like, C-terminal domain"/>
    <property type="match status" value="1"/>
</dbReference>
<dbReference type="Gene3D" id="1.10.10.60">
    <property type="entry name" value="Homeodomain-like"/>
    <property type="match status" value="1"/>
</dbReference>
<feature type="domain" description="HTH tetR-type" evidence="3">
    <location>
        <begin position="14"/>
        <end position="74"/>
    </location>
</feature>
<dbReference type="SUPFAM" id="SSF46689">
    <property type="entry name" value="Homeodomain-like"/>
    <property type="match status" value="1"/>
</dbReference>
<dbReference type="RefSeq" id="WP_341418044.1">
    <property type="nucleotide sequence ID" value="NZ_JBBPCC010000017.1"/>
</dbReference>
<dbReference type="PANTHER" id="PTHR30055:SF226">
    <property type="entry name" value="HTH-TYPE TRANSCRIPTIONAL REGULATOR PKSA"/>
    <property type="match status" value="1"/>
</dbReference>
<evidence type="ECO:0000259" key="3">
    <source>
        <dbReference type="PROSITE" id="PS50977"/>
    </source>
</evidence>
<evidence type="ECO:0000256" key="1">
    <source>
        <dbReference type="ARBA" id="ARBA00023125"/>
    </source>
</evidence>
<dbReference type="EMBL" id="JBBPCC010000017">
    <property type="protein sequence ID" value="MEK8130904.1"/>
    <property type="molecule type" value="Genomic_DNA"/>
</dbReference>
<proteinExistence type="predicted"/>
<gene>
    <name evidence="4" type="ORF">WMW72_23645</name>
</gene>
<dbReference type="PRINTS" id="PR00455">
    <property type="entry name" value="HTHTETR"/>
</dbReference>
<name>A0ABU9DQB0_9BACL</name>
<evidence type="ECO:0000313" key="4">
    <source>
        <dbReference type="EMBL" id="MEK8130904.1"/>
    </source>
</evidence>
<keyword evidence="1 2" id="KW-0238">DNA-binding</keyword>
<evidence type="ECO:0000256" key="2">
    <source>
        <dbReference type="PROSITE-ProRule" id="PRU00335"/>
    </source>
</evidence>
<dbReference type="Pfam" id="PF00440">
    <property type="entry name" value="TetR_N"/>
    <property type="match status" value="1"/>
</dbReference>
<dbReference type="InterPro" id="IPR001647">
    <property type="entry name" value="HTH_TetR"/>
</dbReference>
<organism evidence="4 5">
    <name type="scientific">Paenibacillus filicis</name>
    <dbReference type="NCBI Taxonomy" id="669464"/>
    <lineage>
        <taxon>Bacteria</taxon>
        <taxon>Bacillati</taxon>
        <taxon>Bacillota</taxon>
        <taxon>Bacilli</taxon>
        <taxon>Bacillales</taxon>
        <taxon>Paenibacillaceae</taxon>
        <taxon>Paenibacillus</taxon>
    </lineage>
</organism>
<reference evidence="4 5" key="1">
    <citation type="submission" date="2024-04" db="EMBL/GenBank/DDBJ databases">
        <title>draft genome sequnece of Paenibacillus filicis.</title>
        <authorList>
            <person name="Kim D.-U."/>
        </authorList>
    </citation>
    <scope>NUCLEOTIDE SEQUENCE [LARGE SCALE GENOMIC DNA]</scope>
    <source>
        <strain evidence="4 5">KACC14197</strain>
    </source>
</reference>
<dbReference type="InterPro" id="IPR036271">
    <property type="entry name" value="Tet_transcr_reg_TetR-rel_C_sf"/>
</dbReference>
<evidence type="ECO:0000313" key="5">
    <source>
        <dbReference type="Proteomes" id="UP001469365"/>
    </source>
</evidence>
<dbReference type="PROSITE" id="PS50977">
    <property type="entry name" value="HTH_TETR_2"/>
    <property type="match status" value="1"/>
</dbReference>
<protein>
    <submittedName>
        <fullName evidence="4">TetR/AcrR family transcriptional regulator</fullName>
    </submittedName>
</protein>
<sequence length="216" mass="24597">MSPRSPEQNEKIREERLQQILKAAVQVYLEKGLHASDITDIAKKAGLARGLVYYYYKDKNEIFRAMYEQFIRQAKDYSLFTLNAEVDLLAKLRAYAGFFLVSAKMRPHMVLVYRNMWQDIPVIFGDEAPEILANHHENTNGPLIQLFEQGIAAGRLKALDPKVMSSVFWGGLDGGMDVFLKHKLPSQDETDELIENMVTMILDGITMPNSKGDERA</sequence>
<dbReference type="Gene3D" id="1.10.357.10">
    <property type="entry name" value="Tetracycline Repressor, domain 2"/>
    <property type="match status" value="1"/>
</dbReference>
<keyword evidence="5" id="KW-1185">Reference proteome</keyword>
<dbReference type="InterPro" id="IPR009057">
    <property type="entry name" value="Homeodomain-like_sf"/>
</dbReference>
<dbReference type="InterPro" id="IPR050109">
    <property type="entry name" value="HTH-type_TetR-like_transc_reg"/>
</dbReference>
<comment type="caution">
    <text evidence="4">The sequence shown here is derived from an EMBL/GenBank/DDBJ whole genome shotgun (WGS) entry which is preliminary data.</text>
</comment>